<dbReference type="EMBL" id="VSWC01000027">
    <property type="protein sequence ID" value="KAA1110344.1"/>
    <property type="molecule type" value="Genomic_DNA"/>
</dbReference>
<evidence type="ECO:0000313" key="2">
    <source>
        <dbReference type="Proteomes" id="UP000324748"/>
    </source>
</evidence>
<gene>
    <name evidence="1" type="ORF">PGT21_018622</name>
</gene>
<evidence type="ECO:0000313" key="1">
    <source>
        <dbReference type="EMBL" id="KAA1110344.1"/>
    </source>
</evidence>
<name>A0A5B0QBJ8_PUCGR</name>
<accession>A0A5B0QBJ8</accession>
<organism evidence="1 2">
    <name type="scientific">Puccinia graminis f. sp. tritici</name>
    <dbReference type="NCBI Taxonomy" id="56615"/>
    <lineage>
        <taxon>Eukaryota</taxon>
        <taxon>Fungi</taxon>
        <taxon>Dikarya</taxon>
        <taxon>Basidiomycota</taxon>
        <taxon>Pucciniomycotina</taxon>
        <taxon>Pucciniomycetes</taxon>
        <taxon>Pucciniales</taxon>
        <taxon>Pucciniaceae</taxon>
        <taxon>Puccinia</taxon>
    </lineage>
</organism>
<keyword evidence="2" id="KW-1185">Reference proteome</keyword>
<dbReference type="Proteomes" id="UP000324748">
    <property type="component" value="Unassembled WGS sequence"/>
</dbReference>
<comment type="caution">
    <text evidence="1">The sequence shown here is derived from an EMBL/GenBank/DDBJ whole genome shotgun (WGS) entry which is preliminary data.</text>
</comment>
<proteinExistence type="predicted"/>
<dbReference type="AlphaFoldDB" id="A0A5B0QBJ8"/>
<sequence>MKIRPAREKAFADKVLQRNTLRKCMHKFVMFESEINPATENHGLPITNTGFV</sequence>
<reference evidence="1 2" key="1">
    <citation type="submission" date="2019-05" db="EMBL/GenBank/DDBJ databases">
        <title>Emergence of the Ug99 lineage of the wheat stem rust pathogen through somatic hybridization.</title>
        <authorList>
            <person name="Li F."/>
            <person name="Upadhyaya N.M."/>
            <person name="Sperschneider J."/>
            <person name="Matny O."/>
            <person name="Nguyen-Phuc H."/>
            <person name="Mago R."/>
            <person name="Raley C."/>
            <person name="Miller M.E."/>
            <person name="Silverstein K.A.T."/>
            <person name="Henningsen E."/>
            <person name="Hirsch C.D."/>
            <person name="Visser B."/>
            <person name="Pretorius Z.A."/>
            <person name="Steffenson B.J."/>
            <person name="Schwessinger B."/>
            <person name="Dodds P.N."/>
            <person name="Figueroa M."/>
        </authorList>
    </citation>
    <scope>NUCLEOTIDE SEQUENCE [LARGE SCALE GENOMIC DNA]</scope>
    <source>
        <strain evidence="1">21-0</strain>
    </source>
</reference>
<protein>
    <submittedName>
        <fullName evidence="1">Uncharacterized protein</fullName>
    </submittedName>
</protein>